<comment type="caution">
    <text evidence="1">The sequence shown here is derived from an EMBL/GenBank/DDBJ whole genome shotgun (WGS) entry which is preliminary data.</text>
</comment>
<dbReference type="EMBL" id="BMFN01000001">
    <property type="protein sequence ID" value="GGF54528.1"/>
    <property type="molecule type" value="Genomic_DNA"/>
</dbReference>
<reference evidence="1 2" key="1">
    <citation type="journal article" date="2019" name="Int. J. Syst. Evol. Microbiol.">
        <title>The Global Catalogue of Microorganisms (GCM) 10K type strain sequencing project: providing services to taxonomists for standard genome sequencing and annotation.</title>
        <authorList>
            <consortium name="The Broad Institute Genomics Platform"/>
            <consortium name="The Broad Institute Genome Sequencing Center for Infectious Disease"/>
            <person name="Wu L."/>
            <person name="Ma J."/>
        </authorList>
    </citation>
    <scope>NUCLEOTIDE SEQUENCE [LARGE SCALE GENOMIC DNA]</scope>
    <source>
        <strain evidence="1 2">CGMCC 1.12720</strain>
    </source>
</reference>
<protein>
    <submittedName>
        <fullName evidence="1">Uncharacterized protein</fullName>
    </submittedName>
</protein>
<accession>A0ACB5PN02</accession>
<organism evidence="1 2">
    <name type="scientific">Hymenobacter qilianensis</name>
    <dbReference type="NCBI Taxonomy" id="1385715"/>
    <lineage>
        <taxon>Bacteria</taxon>
        <taxon>Pseudomonadati</taxon>
        <taxon>Bacteroidota</taxon>
        <taxon>Cytophagia</taxon>
        <taxon>Cytophagales</taxon>
        <taxon>Hymenobacteraceae</taxon>
        <taxon>Hymenobacter</taxon>
    </lineage>
</organism>
<name>A0ACB5PN02_9BACT</name>
<proteinExistence type="predicted"/>
<sequence length="61" mass="6548">MCRGVRLATVGVSGSGAEVLVCGGKRSVRMNKAIDMTVDLVTLLLARRGWADHIIFADEKC</sequence>
<gene>
    <name evidence="1" type="ORF">GCM10011375_07390</name>
</gene>
<evidence type="ECO:0000313" key="2">
    <source>
        <dbReference type="Proteomes" id="UP000605392"/>
    </source>
</evidence>
<dbReference type="Proteomes" id="UP000605392">
    <property type="component" value="Unassembled WGS sequence"/>
</dbReference>
<keyword evidence="2" id="KW-1185">Reference proteome</keyword>
<evidence type="ECO:0000313" key="1">
    <source>
        <dbReference type="EMBL" id="GGF54528.1"/>
    </source>
</evidence>